<protein>
    <submittedName>
        <fullName evidence="1">Uncharacterized protein</fullName>
    </submittedName>
</protein>
<dbReference type="EnsemblPlants" id="MELO3C033930.2.1">
    <property type="protein sequence ID" value="MELO3C033930.2.1"/>
    <property type="gene ID" value="MELO3C033930.2"/>
</dbReference>
<name>A0A9I9EHN0_CUCME</name>
<dbReference type="AlphaFoldDB" id="A0A9I9EHN0"/>
<sequence>MTTPRKGKGNLCKIRLKDKSKHSQMVDIGSYTKKLHHEKIRQYVEGIKQSALEMFFSPKISVSKIHIEKNIFITVKKAGELIHFKPNKGWNLIHFKTRDRITQTKQYKK</sequence>
<reference evidence="1" key="1">
    <citation type="submission" date="2023-03" db="UniProtKB">
        <authorList>
            <consortium name="EnsemblPlants"/>
        </authorList>
    </citation>
    <scope>IDENTIFICATION</scope>
</reference>
<proteinExistence type="predicted"/>
<organism evidence="1">
    <name type="scientific">Cucumis melo</name>
    <name type="common">Muskmelon</name>
    <dbReference type="NCBI Taxonomy" id="3656"/>
    <lineage>
        <taxon>Eukaryota</taxon>
        <taxon>Viridiplantae</taxon>
        <taxon>Streptophyta</taxon>
        <taxon>Embryophyta</taxon>
        <taxon>Tracheophyta</taxon>
        <taxon>Spermatophyta</taxon>
        <taxon>Magnoliopsida</taxon>
        <taxon>eudicotyledons</taxon>
        <taxon>Gunneridae</taxon>
        <taxon>Pentapetalae</taxon>
        <taxon>rosids</taxon>
        <taxon>fabids</taxon>
        <taxon>Cucurbitales</taxon>
        <taxon>Cucurbitaceae</taxon>
        <taxon>Benincaseae</taxon>
        <taxon>Cucumis</taxon>
    </lineage>
</organism>
<evidence type="ECO:0000313" key="1">
    <source>
        <dbReference type="EnsemblPlants" id="MELO3C033930.2.1"/>
    </source>
</evidence>
<accession>A0A9I9EHN0</accession>
<dbReference type="Gramene" id="MELO3C033930.2.1">
    <property type="protein sequence ID" value="MELO3C033930.2.1"/>
    <property type="gene ID" value="MELO3C033930.2"/>
</dbReference>